<reference evidence="1" key="2">
    <citation type="submission" date="2021-04" db="EMBL/GenBank/DDBJ databases">
        <authorList>
            <person name="Gilroy R."/>
        </authorList>
    </citation>
    <scope>NUCLEOTIDE SEQUENCE</scope>
    <source>
        <strain evidence="1">23274</strain>
    </source>
</reference>
<gene>
    <name evidence="1" type="ORF">H9863_06870</name>
</gene>
<evidence type="ECO:0000313" key="1">
    <source>
        <dbReference type="EMBL" id="HIX03823.1"/>
    </source>
</evidence>
<dbReference type="EMBL" id="DXFT01000133">
    <property type="protein sequence ID" value="HIX03823.1"/>
    <property type="molecule type" value="Genomic_DNA"/>
</dbReference>
<organism evidence="1 2">
    <name type="scientific">Candidatus Odoribacter faecigallinarum</name>
    <dbReference type="NCBI Taxonomy" id="2838706"/>
    <lineage>
        <taxon>Bacteria</taxon>
        <taxon>Pseudomonadati</taxon>
        <taxon>Bacteroidota</taxon>
        <taxon>Bacteroidia</taxon>
        <taxon>Bacteroidales</taxon>
        <taxon>Odoribacteraceae</taxon>
        <taxon>Odoribacter</taxon>
    </lineage>
</organism>
<name>A0A9D1V0E1_9BACT</name>
<proteinExistence type="predicted"/>
<dbReference type="AlphaFoldDB" id="A0A9D1V0E1"/>
<comment type="caution">
    <text evidence="1">The sequence shown here is derived from an EMBL/GenBank/DDBJ whole genome shotgun (WGS) entry which is preliminary data.</text>
</comment>
<sequence>MTKINLRMVTTLSGTMGDTTFRTLSPGNIVMSDKAKLPSFEDEEEKEARDIRADQFGGVNALVPFVLDAARKGFPKRGRGQTAANLFTRHNMGTLCTSQPDEEGGFTRTYNFREMALSAGPLETPAVTATVSTEERTVTFMLEAMSPEMQSSLCNADDRVYGFVFDGVNLRGKLVELGTRGAGGEVPFTLPAAWSTEDLYAYAFARARHGRKASGTVLLYPAD</sequence>
<evidence type="ECO:0000313" key="2">
    <source>
        <dbReference type="Proteomes" id="UP000824202"/>
    </source>
</evidence>
<protein>
    <submittedName>
        <fullName evidence="1">Uncharacterized protein</fullName>
    </submittedName>
</protein>
<reference evidence="1" key="1">
    <citation type="journal article" date="2021" name="PeerJ">
        <title>Extensive microbial diversity within the chicken gut microbiome revealed by metagenomics and culture.</title>
        <authorList>
            <person name="Gilroy R."/>
            <person name="Ravi A."/>
            <person name="Getino M."/>
            <person name="Pursley I."/>
            <person name="Horton D.L."/>
            <person name="Alikhan N.F."/>
            <person name="Baker D."/>
            <person name="Gharbi K."/>
            <person name="Hall N."/>
            <person name="Watson M."/>
            <person name="Adriaenssens E.M."/>
            <person name="Foster-Nyarko E."/>
            <person name="Jarju S."/>
            <person name="Secka A."/>
            <person name="Antonio M."/>
            <person name="Oren A."/>
            <person name="Chaudhuri R.R."/>
            <person name="La Ragione R."/>
            <person name="Hildebrand F."/>
            <person name="Pallen M.J."/>
        </authorList>
    </citation>
    <scope>NUCLEOTIDE SEQUENCE</scope>
    <source>
        <strain evidence="1">23274</strain>
    </source>
</reference>
<dbReference type="Proteomes" id="UP000824202">
    <property type="component" value="Unassembled WGS sequence"/>
</dbReference>
<accession>A0A9D1V0E1</accession>